<dbReference type="SUPFAM" id="SSF64182">
    <property type="entry name" value="DHH phosphoesterases"/>
    <property type="match status" value="1"/>
</dbReference>
<dbReference type="Gene3D" id="3.90.1640.10">
    <property type="entry name" value="inorganic pyrophosphatase (n-terminal core)"/>
    <property type="match status" value="1"/>
</dbReference>
<dbReference type="PANTHER" id="PTHR47618">
    <property type="entry name" value="BIFUNCTIONAL OLIGORIBONUCLEASE AND PAP PHOSPHATASE NRNA"/>
    <property type="match status" value="1"/>
</dbReference>
<protein>
    <submittedName>
        <fullName evidence="3">Phosphoesterase RecJ-like protein</fullName>
        <ecNumber evidence="3">3.1.13.3</ecNumber>
        <ecNumber evidence="3">3.1.3.7</ecNumber>
    </submittedName>
</protein>
<dbReference type="AlphaFoldDB" id="A0A841R7V3"/>
<feature type="domain" description="DDH" evidence="1">
    <location>
        <begin position="18"/>
        <end position="162"/>
    </location>
</feature>
<keyword evidence="3" id="KW-0378">Hydrolase</keyword>
<evidence type="ECO:0000313" key="3">
    <source>
        <dbReference type="EMBL" id="MBB6478562.1"/>
    </source>
</evidence>
<dbReference type="Gene3D" id="3.10.310.30">
    <property type="match status" value="1"/>
</dbReference>
<dbReference type="Pfam" id="PF02272">
    <property type="entry name" value="DHHA1"/>
    <property type="match status" value="1"/>
</dbReference>
<keyword evidence="4" id="KW-1185">Reference proteome</keyword>
<comment type="caution">
    <text evidence="3">The sequence shown here is derived from an EMBL/GenBank/DDBJ whole genome shotgun (WGS) entry which is preliminary data.</text>
</comment>
<dbReference type="Pfam" id="PF01368">
    <property type="entry name" value="DHH"/>
    <property type="match status" value="1"/>
</dbReference>
<dbReference type="EC" id="3.1.3.7" evidence="3"/>
<dbReference type="EC" id="3.1.13.3" evidence="3"/>
<dbReference type="GO" id="GO:0008441">
    <property type="term" value="F:3'(2'),5'-bisphosphate nucleotidase activity"/>
    <property type="evidence" value="ECO:0007669"/>
    <property type="project" value="UniProtKB-EC"/>
</dbReference>
<dbReference type="EMBL" id="JACHGJ010000001">
    <property type="protein sequence ID" value="MBB6478562.1"/>
    <property type="molecule type" value="Genomic_DNA"/>
</dbReference>
<evidence type="ECO:0000313" key="4">
    <source>
        <dbReference type="Proteomes" id="UP000587760"/>
    </source>
</evidence>
<dbReference type="InterPro" id="IPR001667">
    <property type="entry name" value="DDH_dom"/>
</dbReference>
<dbReference type="InterPro" id="IPR051319">
    <property type="entry name" value="Oligoribo/pAp-PDE_c-di-AMP_PDE"/>
</dbReference>
<dbReference type="PANTHER" id="PTHR47618:SF1">
    <property type="entry name" value="BIFUNCTIONAL OLIGORIBONUCLEASE AND PAP PHOSPHATASE NRNA"/>
    <property type="match status" value="1"/>
</dbReference>
<dbReference type="RefSeq" id="WP_184742522.1">
    <property type="nucleotide sequence ID" value="NZ_JACHGJ010000001.1"/>
</dbReference>
<dbReference type="InterPro" id="IPR038763">
    <property type="entry name" value="DHH_sf"/>
</dbReference>
<dbReference type="Proteomes" id="UP000587760">
    <property type="component" value="Unassembled WGS sequence"/>
</dbReference>
<reference evidence="3 4" key="1">
    <citation type="submission" date="2020-08" db="EMBL/GenBank/DDBJ databases">
        <title>Genomic Encyclopedia of Type Strains, Phase IV (KMG-IV): sequencing the most valuable type-strain genomes for metagenomic binning, comparative biology and taxonomic classification.</title>
        <authorList>
            <person name="Goeker M."/>
        </authorList>
    </citation>
    <scope>NUCLEOTIDE SEQUENCE [LARGE SCALE GENOMIC DNA]</scope>
    <source>
        <strain evidence="3 4">DSM 2461</strain>
    </source>
</reference>
<gene>
    <name evidence="3" type="ORF">HNR50_000195</name>
</gene>
<dbReference type="GO" id="GO:0003676">
    <property type="term" value="F:nucleic acid binding"/>
    <property type="evidence" value="ECO:0007669"/>
    <property type="project" value="InterPro"/>
</dbReference>
<accession>A0A841R7V3</accession>
<dbReference type="InterPro" id="IPR003156">
    <property type="entry name" value="DHHA1_dom"/>
</dbReference>
<name>A0A841R7V3_9SPIO</name>
<evidence type="ECO:0000259" key="1">
    <source>
        <dbReference type="Pfam" id="PF01368"/>
    </source>
</evidence>
<sequence length="325" mass="36438">MAKIEAIIDYIIKHDNYIVTCHESPDGDALAAEYALARGLQIYGKNVRIINSDATPGKYDFLDSWNMIVQYQSSDDLPEELDKWTLIIVDTELSNIGSIKEIIPPRAVQTLIIDHHNFGDETAPYTYLNPDAGSSSEIIYTILEKLGVEITLDIGIAIYTGIVYDTGFFAYPKTNAYEFHIAENLVNIGVDPSKIYSLLAESKSIESIILQTLVHQNMKLHYDQRVAVQYMSRKTLLDSGAKYEESQEIVNFPLQSQKVRASVFFKEDTTGLLRCSIRSKGEVNCAEVARSFNGGGHKTAAGFKCYEPFEDIKPKVLDMLGSYFT</sequence>
<organism evidence="3 4">
    <name type="scientific">Spirochaeta isovalerica</name>
    <dbReference type="NCBI Taxonomy" id="150"/>
    <lineage>
        <taxon>Bacteria</taxon>
        <taxon>Pseudomonadati</taxon>
        <taxon>Spirochaetota</taxon>
        <taxon>Spirochaetia</taxon>
        <taxon>Spirochaetales</taxon>
        <taxon>Spirochaetaceae</taxon>
        <taxon>Spirochaeta</taxon>
    </lineage>
</organism>
<evidence type="ECO:0000259" key="2">
    <source>
        <dbReference type="Pfam" id="PF02272"/>
    </source>
</evidence>
<proteinExistence type="predicted"/>
<feature type="domain" description="DHHA1" evidence="2">
    <location>
        <begin position="224"/>
        <end position="321"/>
    </location>
</feature>